<dbReference type="Proteomes" id="UP000634308">
    <property type="component" value="Unassembled WGS sequence"/>
</dbReference>
<evidence type="ECO:0000313" key="2">
    <source>
        <dbReference type="Proteomes" id="UP000634308"/>
    </source>
</evidence>
<proteinExistence type="predicted"/>
<gene>
    <name evidence="1" type="ORF">GCM10008959_26220</name>
</gene>
<name>A0ABQ2RSM4_9DEIO</name>
<dbReference type="RefSeq" id="WP_189065445.1">
    <property type="nucleotide sequence ID" value="NZ_BMQM01000017.1"/>
</dbReference>
<dbReference type="EMBL" id="BMQM01000017">
    <property type="protein sequence ID" value="GGR62916.1"/>
    <property type="molecule type" value="Genomic_DNA"/>
</dbReference>
<organism evidence="1 2">
    <name type="scientific">Deinococcus seoulensis</name>
    <dbReference type="NCBI Taxonomy" id="1837379"/>
    <lineage>
        <taxon>Bacteria</taxon>
        <taxon>Thermotogati</taxon>
        <taxon>Deinococcota</taxon>
        <taxon>Deinococci</taxon>
        <taxon>Deinococcales</taxon>
        <taxon>Deinococcaceae</taxon>
        <taxon>Deinococcus</taxon>
    </lineage>
</organism>
<evidence type="ECO:0000313" key="1">
    <source>
        <dbReference type="EMBL" id="GGR62916.1"/>
    </source>
</evidence>
<comment type="caution">
    <text evidence="1">The sequence shown here is derived from an EMBL/GenBank/DDBJ whole genome shotgun (WGS) entry which is preliminary data.</text>
</comment>
<protein>
    <submittedName>
        <fullName evidence="1">Uncharacterized protein</fullName>
    </submittedName>
</protein>
<accession>A0ABQ2RSM4</accession>
<keyword evidence="2" id="KW-1185">Reference proteome</keyword>
<reference evidence="2" key="1">
    <citation type="journal article" date="2019" name="Int. J. Syst. Evol. Microbiol.">
        <title>The Global Catalogue of Microorganisms (GCM) 10K type strain sequencing project: providing services to taxonomists for standard genome sequencing and annotation.</title>
        <authorList>
            <consortium name="The Broad Institute Genomics Platform"/>
            <consortium name="The Broad Institute Genome Sequencing Center for Infectious Disease"/>
            <person name="Wu L."/>
            <person name="Ma J."/>
        </authorList>
    </citation>
    <scope>NUCLEOTIDE SEQUENCE [LARGE SCALE GENOMIC DNA]</scope>
    <source>
        <strain evidence="2">JCM 31404</strain>
    </source>
</reference>
<sequence>METAGVLMFVLVFFWSGRGSPAQGDAVLALAQGALGSMTFLALVDRVLPFVLEVLRLSA</sequence>